<dbReference type="Pfam" id="PF00126">
    <property type="entry name" value="HTH_1"/>
    <property type="match status" value="1"/>
</dbReference>
<keyword evidence="2" id="KW-0805">Transcription regulation</keyword>
<keyword evidence="4" id="KW-0804">Transcription</keyword>
<dbReference type="InterPro" id="IPR005119">
    <property type="entry name" value="LysR_subst-bd"/>
</dbReference>
<evidence type="ECO:0000256" key="1">
    <source>
        <dbReference type="ARBA" id="ARBA00009437"/>
    </source>
</evidence>
<protein>
    <submittedName>
        <fullName evidence="6">LysR family transcriptional regulator</fullName>
    </submittedName>
</protein>
<dbReference type="Gene3D" id="1.10.10.10">
    <property type="entry name" value="Winged helix-like DNA-binding domain superfamily/Winged helix DNA-binding domain"/>
    <property type="match status" value="1"/>
</dbReference>
<dbReference type="EMBL" id="JABBGJ010000062">
    <property type="protein sequence ID" value="NMM03846.1"/>
    <property type="molecule type" value="Genomic_DNA"/>
</dbReference>
<accession>A0A848IS18</accession>
<keyword evidence="3" id="KW-0238">DNA-binding</keyword>
<dbReference type="PROSITE" id="PS50931">
    <property type="entry name" value="HTH_LYSR"/>
    <property type="match status" value="1"/>
</dbReference>
<reference evidence="6 7" key="1">
    <citation type="submission" date="2020-04" db="EMBL/GenBank/DDBJ databases">
        <title>Paraburkholderia sp. RP-4-7 isolated from soil.</title>
        <authorList>
            <person name="Dahal R.H."/>
        </authorList>
    </citation>
    <scope>NUCLEOTIDE SEQUENCE [LARGE SCALE GENOMIC DNA]</scope>
    <source>
        <strain evidence="6 7">RP-4-7</strain>
    </source>
</reference>
<evidence type="ECO:0000256" key="2">
    <source>
        <dbReference type="ARBA" id="ARBA00023015"/>
    </source>
</evidence>
<dbReference type="InterPro" id="IPR000847">
    <property type="entry name" value="LysR_HTH_N"/>
</dbReference>
<dbReference type="PANTHER" id="PTHR30126:SF98">
    <property type="entry name" value="HTH-TYPE TRANSCRIPTIONAL ACTIVATOR BAUR"/>
    <property type="match status" value="1"/>
</dbReference>
<dbReference type="SUPFAM" id="SSF53850">
    <property type="entry name" value="Periplasmic binding protein-like II"/>
    <property type="match status" value="1"/>
</dbReference>
<dbReference type="SUPFAM" id="SSF46785">
    <property type="entry name" value="Winged helix' DNA-binding domain"/>
    <property type="match status" value="1"/>
</dbReference>
<comment type="similarity">
    <text evidence="1">Belongs to the LysR transcriptional regulatory family.</text>
</comment>
<dbReference type="GO" id="GO:0003700">
    <property type="term" value="F:DNA-binding transcription factor activity"/>
    <property type="evidence" value="ECO:0007669"/>
    <property type="project" value="InterPro"/>
</dbReference>
<evidence type="ECO:0000256" key="4">
    <source>
        <dbReference type="ARBA" id="ARBA00023163"/>
    </source>
</evidence>
<dbReference type="GO" id="GO:0000976">
    <property type="term" value="F:transcription cis-regulatory region binding"/>
    <property type="evidence" value="ECO:0007669"/>
    <property type="project" value="TreeGrafter"/>
</dbReference>
<dbReference type="Pfam" id="PF03466">
    <property type="entry name" value="LysR_substrate"/>
    <property type="match status" value="1"/>
</dbReference>
<evidence type="ECO:0000256" key="3">
    <source>
        <dbReference type="ARBA" id="ARBA00023125"/>
    </source>
</evidence>
<evidence type="ECO:0000313" key="6">
    <source>
        <dbReference type="EMBL" id="NMM03846.1"/>
    </source>
</evidence>
<dbReference type="AlphaFoldDB" id="A0A848IS18"/>
<evidence type="ECO:0000259" key="5">
    <source>
        <dbReference type="PROSITE" id="PS50931"/>
    </source>
</evidence>
<name>A0A848IS18_9BURK</name>
<sequence length="328" mass="36129">MFSNTTDLDLRLIRVFLAVVDARGITAAESSLGVRQSTISSHLAALEARVGFTLCERGRGGFRLTSKGERFAATARSLIAATSDFVAHVRDIDRKLVGTLSVGLIGQAPLVENARIAEAVGTFRKRDQAVRFTMKVASPQELEEGVINNQFDLAIGYFSHRVPGLVYTPLFSEQQTIYCGRGHPLFHASRAPTADALKDYEWIWRTYPVPEEHSPLSGRRVTANTDSIEAATILILAGGHLGYLPAHYAEAFEQRGLVRAIGREVFSFDVPFHLLMKRSIEGKHIVRAFLQDLASAFTIQSDGRGGDFERLCAPLDAVEHGRQYASTR</sequence>
<dbReference type="CDD" id="cd05466">
    <property type="entry name" value="PBP2_LTTR_substrate"/>
    <property type="match status" value="1"/>
</dbReference>
<dbReference type="Proteomes" id="UP000544134">
    <property type="component" value="Unassembled WGS sequence"/>
</dbReference>
<dbReference type="InterPro" id="IPR036390">
    <property type="entry name" value="WH_DNA-bd_sf"/>
</dbReference>
<dbReference type="RefSeq" id="WP_169490629.1">
    <property type="nucleotide sequence ID" value="NZ_JABBGJ010000062.1"/>
</dbReference>
<evidence type="ECO:0000313" key="7">
    <source>
        <dbReference type="Proteomes" id="UP000544134"/>
    </source>
</evidence>
<keyword evidence="7" id="KW-1185">Reference proteome</keyword>
<proteinExistence type="inferred from homology"/>
<dbReference type="InterPro" id="IPR036388">
    <property type="entry name" value="WH-like_DNA-bd_sf"/>
</dbReference>
<gene>
    <name evidence="6" type="ORF">HHL24_38975</name>
</gene>
<comment type="caution">
    <text evidence="6">The sequence shown here is derived from an EMBL/GenBank/DDBJ whole genome shotgun (WGS) entry which is preliminary data.</text>
</comment>
<dbReference type="Gene3D" id="3.40.190.290">
    <property type="match status" value="1"/>
</dbReference>
<organism evidence="6 7">
    <name type="scientific">Paraburkholderia polaris</name>
    <dbReference type="NCBI Taxonomy" id="2728848"/>
    <lineage>
        <taxon>Bacteria</taxon>
        <taxon>Pseudomonadati</taxon>
        <taxon>Pseudomonadota</taxon>
        <taxon>Betaproteobacteria</taxon>
        <taxon>Burkholderiales</taxon>
        <taxon>Burkholderiaceae</taxon>
        <taxon>Paraburkholderia</taxon>
    </lineage>
</organism>
<dbReference type="PANTHER" id="PTHR30126">
    <property type="entry name" value="HTH-TYPE TRANSCRIPTIONAL REGULATOR"/>
    <property type="match status" value="1"/>
</dbReference>
<feature type="domain" description="HTH lysR-type" evidence="5">
    <location>
        <begin position="8"/>
        <end position="65"/>
    </location>
</feature>